<protein>
    <submittedName>
        <fullName evidence="1">DUF2523 domain-containing protein</fullName>
    </submittedName>
</protein>
<organism evidence="1 2">
    <name type="scientific">Stutzerimonas stutzeri</name>
    <name type="common">Pseudomonas stutzeri</name>
    <dbReference type="NCBI Taxonomy" id="316"/>
    <lineage>
        <taxon>Bacteria</taxon>
        <taxon>Pseudomonadati</taxon>
        <taxon>Pseudomonadota</taxon>
        <taxon>Gammaproteobacteria</taxon>
        <taxon>Pseudomonadales</taxon>
        <taxon>Pseudomonadaceae</taxon>
        <taxon>Stutzerimonas</taxon>
    </lineage>
</organism>
<gene>
    <name evidence="1" type="ORF">N7335_22680</name>
</gene>
<reference evidence="1" key="1">
    <citation type="submission" date="2022-09" db="EMBL/GenBank/DDBJ databases">
        <title>Intensive care unit water sources are persistently colonized with multi-drug resistant bacteria and are the site of extensive horizontal gene transfer of antibiotic resistance genes.</title>
        <authorList>
            <person name="Diorio-Toth L."/>
        </authorList>
    </citation>
    <scope>NUCLEOTIDE SEQUENCE</scope>
    <source>
        <strain evidence="1">GD04147</strain>
    </source>
</reference>
<dbReference type="EMBL" id="JAODZE010000053">
    <property type="protein sequence ID" value="MDH0149197.1"/>
    <property type="molecule type" value="Genomic_DNA"/>
</dbReference>
<evidence type="ECO:0000313" key="2">
    <source>
        <dbReference type="Proteomes" id="UP001158076"/>
    </source>
</evidence>
<dbReference type="AlphaFoldDB" id="A0AA42HCT4"/>
<accession>A0AA42HCT4</accession>
<proteinExistence type="predicted"/>
<sequence length="101" mass="10449">MHFVAIMTFLSTAIVPLVKKVLSALGIGAVTYVGINFLMDQAKAQVMAQLTGVSADVAQIMGMFKFDVAVNIVFAAVTTRIVLSGVNKVSGSKKSLGSVGG</sequence>
<dbReference type="InterPro" id="IPR019670">
    <property type="entry name" value="DUF2523"/>
</dbReference>
<dbReference type="Pfam" id="PF10734">
    <property type="entry name" value="DUF2523"/>
    <property type="match status" value="1"/>
</dbReference>
<dbReference type="RefSeq" id="WP_279648056.1">
    <property type="nucleotide sequence ID" value="NZ_JAODZE010000053.1"/>
</dbReference>
<name>A0AA42HCT4_STUST</name>
<comment type="caution">
    <text evidence="1">The sequence shown here is derived from an EMBL/GenBank/DDBJ whole genome shotgun (WGS) entry which is preliminary data.</text>
</comment>
<evidence type="ECO:0000313" key="1">
    <source>
        <dbReference type="EMBL" id="MDH0149197.1"/>
    </source>
</evidence>
<dbReference type="Proteomes" id="UP001158076">
    <property type="component" value="Unassembled WGS sequence"/>
</dbReference>